<reference evidence="1 2" key="1">
    <citation type="submission" date="2018-05" db="EMBL/GenBank/DDBJ databases">
        <title>Genomic Encyclopedia of Type Strains, Phase IV (KMG-V): Genome sequencing to study the core and pangenomes of soil and plant-associated prokaryotes.</title>
        <authorList>
            <person name="Whitman W."/>
        </authorList>
    </citation>
    <scope>NUCLEOTIDE SEQUENCE [LARGE SCALE GENOMIC DNA]</scope>
    <source>
        <strain evidence="1 2">SCZa-39</strain>
    </source>
</reference>
<gene>
    <name evidence="1" type="ORF">C7402_111283</name>
</gene>
<dbReference type="Pfam" id="PF13565">
    <property type="entry name" value="HTH_32"/>
    <property type="match status" value="1"/>
</dbReference>
<dbReference type="EMBL" id="QEOB01000011">
    <property type="protein sequence ID" value="PVX81381.1"/>
    <property type="molecule type" value="Genomic_DNA"/>
</dbReference>
<dbReference type="PANTHER" id="PTHR35004">
    <property type="entry name" value="TRANSPOSASE RV3428C-RELATED"/>
    <property type="match status" value="1"/>
</dbReference>
<comment type="caution">
    <text evidence="1">The sequence shown here is derived from an EMBL/GenBank/DDBJ whole genome shotgun (WGS) entry which is preliminary data.</text>
</comment>
<dbReference type="PANTHER" id="PTHR35004:SF7">
    <property type="entry name" value="INTEGRASE PROTEIN"/>
    <property type="match status" value="1"/>
</dbReference>
<name>A0ABX5KLL7_9BURK</name>
<organism evidence="1 2">
    <name type="scientific">Paraburkholderia unamae</name>
    <dbReference type="NCBI Taxonomy" id="219649"/>
    <lineage>
        <taxon>Bacteria</taxon>
        <taxon>Pseudomonadati</taxon>
        <taxon>Pseudomonadota</taxon>
        <taxon>Betaproteobacteria</taxon>
        <taxon>Burkholderiales</taxon>
        <taxon>Burkholderiaceae</taxon>
        <taxon>Paraburkholderia</taxon>
    </lineage>
</organism>
<protein>
    <submittedName>
        <fullName evidence="1">Transposase</fullName>
    </submittedName>
</protein>
<proteinExistence type="predicted"/>
<dbReference type="Proteomes" id="UP000245712">
    <property type="component" value="Unassembled WGS sequence"/>
</dbReference>
<evidence type="ECO:0000313" key="1">
    <source>
        <dbReference type="EMBL" id="PVX81381.1"/>
    </source>
</evidence>
<dbReference type="SUPFAM" id="SSF46689">
    <property type="entry name" value="Homeodomain-like"/>
    <property type="match status" value="1"/>
</dbReference>
<sequence length="211" mass="23841">MASSRLPNDLAYSKQVLDCIYTFGLLMARLFLAPMDFACTGMIAMSMRELDRLKVIEAVTEARLMPWRAAERLGISRRQVERLVLRYRESGASGLVSRRRGGASNHQLPAGLAQRALEILRERYADFGPTLACEKLAECHGLVLSRETVRKLMADAGLWIPRAQRPPKVYQPRARRACLGELIQIDGSDHRWFEERAPACTLLSMRRSLLG</sequence>
<evidence type="ECO:0000313" key="2">
    <source>
        <dbReference type="Proteomes" id="UP000245712"/>
    </source>
</evidence>
<dbReference type="InterPro" id="IPR009057">
    <property type="entry name" value="Homeodomain-like_sf"/>
</dbReference>
<accession>A0ABX5KLL7</accession>
<keyword evidence="2" id="KW-1185">Reference proteome</keyword>